<dbReference type="AlphaFoldDB" id="A0A9D4YXH4"/>
<evidence type="ECO:0000313" key="3">
    <source>
        <dbReference type="Proteomes" id="UP001055712"/>
    </source>
</evidence>
<protein>
    <submittedName>
        <fullName evidence="1">Uncharacterized protein</fullName>
    </submittedName>
</protein>
<dbReference type="EMBL" id="SIDB01000005">
    <property type="protein sequence ID" value="KAI3432234.1"/>
    <property type="molecule type" value="Genomic_DNA"/>
</dbReference>
<evidence type="ECO:0000313" key="2">
    <source>
        <dbReference type="EMBL" id="KAI3432238.1"/>
    </source>
</evidence>
<accession>A0A9D4YXH4</accession>
<evidence type="ECO:0000313" key="1">
    <source>
        <dbReference type="EMBL" id="KAI3432234.1"/>
    </source>
</evidence>
<organism evidence="1 3">
    <name type="scientific">Chlorella vulgaris</name>
    <name type="common">Green alga</name>
    <dbReference type="NCBI Taxonomy" id="3077"/>
    <lineage>
        <taxon>Eukaryota</taxon>
        <taxon>Viridiplantae</taxon>
        <taxon>Chlorophyta</taxon>
        <taxon>core chlorophytes</taxon>
        <taxon>Trebouxiophyceae</taxon>
        <taxon>Chlorellales</taxon>
        <taxon>Chlorellaceae</taxon>
        <taxon>Chlorella clade</taxon>
        <taxon>Chlorella</taxon>
    </lineage>
</organism>
<keyword evidence="3" id="KW-1185">Reference proteome</keyword>
<dbReference type="OrthoDB" id="521008at2759"/>
<comment type="caution">
    <text evidence="1">The sequence shown here is derived from an EMBL/GenBank/DDBJ whole genome shotgun (WGS) entry which is preliminary data.</text>
</comment>
<name>A0A9D4YXH4_CHLVU</name>
<sequence>MFGARGSGLRRRQTRQSARHLSRLRWQQGVQQARHLSWQQRLSRLWGQQTRQQLVLGAKPARQRLSRQRLTQLVKLFKRTGCSRHASAEYVLGLFVSLDEAHRVCDVLTIKAAVDVHGDLVALKLNLDLSRYTERSDFSDDEIRPHAVSFCQPHRQLYTPSATSQSLTLRA</sequence>
<proteinExistence type="predicted"/>
<reference evidence="1" key="2">
    <citation type="submission" date="2020-11" db="EMBL/GenBank/DDBJ databases">
        <authorList>
            <person name="Cecchin M."/>
            <person name="Marcolungo L."/>
            <person name="Rossato M."/>
            <person name="Girolomoni L."/>
            <person name="Cosentino E."/>
            <person name="Cuine S."/>
            <person name="Li-Beisson Y."/>
            <person name="Delledonne M."/>
            <person name="Ballottari M."/>
        </authorList>
    </citation>
    <scope>NUCLEOTIDE SEQUENCE</scope>
    <source>
        <strain evidence="1">211/11P</strain>
        <tissue evidence="1">Whole cell</tissue>
    </source>
</reference>
<gene>
    <name evidence="1" type="ORF">D9Q98_003795</name>
    <name evidence="2" type="ORF">D9Q98_003798</name>
</gene>
<reference evidence="1" key="1">
    <citation type="journal article" date="2019" name="Plant J.">
        <title>Chlorella vulgaris genome assembly and annotation reveals the molecular basis for metabolic acclimation to high light conditions.</title>
        <authorList>
            <person name="Cecchin M."/>
            <person name="Marcolungo L."/>
            <person name="Rossato M."/>
            <person name="Girolomoni L."/>
            <person name="Cosentino E."/>
            <person name="Cuine S."/>
            <person name="Li-Beisson Y."/>
            <person name="Delledonne M."/>
            <person name="Ballottari M."/>
        </authorList>
    </citation>
    <scope>NUCLEOTIDE SEQUENCE</scope>
    <source>
        <strain evidence="1">211/11P</strain>
    </source>
</reference>
<dbReference type="Proteomes" id="UP001055712">
    <property type="component" value="Unassembled WGS sequence"/>
</dbReference>
<dbReference type="EMBL" id="SIDB01000005">
    <property type="protein sequence ID" value="KAI3432238.1"/>
    <property type="molecule type" value="Genomic_DNA"/>
</dbReference>